<proteinExistence type="predicted"/>
<dbReference type="Proteomes" id="UP000294398">
    <property type="component" value="Chromosome"/>
</dbReference>
<accession>C7GEF4</accession>
<organism evidence="1 3">
    <name type="scientific">Roseburia intestinalis L1-82</name>
    <dbReference type="NCBI Taxonomy" id="536231"/>
    <lineage>
        <taxon>Bacteria</taxon>
        <taxon>Bacillati</taxon>
        <taxon>Bacillota</taxon>
        <taxon>Clostridia</taxon>
        <taxon>Lachnospirales</taxon>
        <taxon>Lachnospiraceae</taxon>
        <taxon>Roseburia</taxon>
    </lineage>
</organism>
<reference evidence="1 3" key="1">
    <citation type="submission" date="2009-08" db="EMBL/GenBank/DDBJ databases">
        <authorList>
            <person name="Weinstock G."/>
            <person name="Sodergren E."/>
            <person name="Clifton S."/>
            <person name="Fulton L."/>
            <person name="Fulton B."/>
            <person name="Courtney L."/>
            <person name="Fronick C."/>
            <person name="Harrison M."/>
            <person name="Strong C."/>
            <person name="Farmer C."/>
            <person name="Delahaunty K."/>
            <person name="Markovic C."/>
            <person name="Hall O."/>
            <person name="Minx P."/>
            <person name="Tomlinson C."/>
            <person name="Mitreva M."/>
            <person name="Nelson J."/>
            <person name="Hou S."/>
            <person name="Wollam A."/>
            <person name="Pepin K.H."/>
            <person name="Johnson M."/>
            <person name="Bhonagiri V."/>
            <person name="Nash W.E."/>
            <person name="Warren W."/>
            <person name="Chinwalla A."/>
            <person name="Mardis E.R."/>
            <person name="Wilson R.K."/>
        </authorList>
    </citation>
    <scope>NUCLEOTIDE SEQUENCE [LARGE SCALE GENOMIC DNA]</scope>
    <source>
        <strain evidence="1 3">L1-82</strain>
    </source>
</reference>
<dbReference type="NCBIfam" id="TIGR04223">
    <property type="entry name" value="quorum_AgrD"/>
    <property type="match status" value="1"/>
</dbReference>
<dbReference type="EMBL" id="ABYJ02000172">
    <property type="protein sequence ID" value="EEU99800.1"/>
    <property type="molecule type" value="Genomic_DNA"/>
</dbReference>
<sequence>MRDRRLFFLHKNKKVTDNHTILDVLKILCQKMVLLGKKRGGIKMRNLLNRYLSNLMTFGLEKVATGAATKCCYFILHQPKVPENLKKFSESKK</sequence>
<dbReference type="AlphaFoldDB" id="C7GEF4"/>
<reference evidence="2 4" key="2">
    <citation type="submission" date="2018-09" db="EMBL/GenBank/DDBJ databases">
        <authorList>
            <person name="Petit M.-A."/>
            <person name="Lossouarn J."/>
        </authorList>
    </citation>
    <scope>NUCLEOTIDE SEQUENCE [LARGE SCALE GENOMIC DNA]</scope>
    <source>
        <strain evidence="2 4">L1-82</strain>
    </source>
</reference>
<dbReference type="InterPro" id="IPR009229">
    <property type="entry name" value="AgrD"/>
</dbReference>
<keyword evidence="4" id="KW-1185">Reference proteome</keyword>
<evidence type="ECO:0000313" key="2">
    <source>
        <dbReference type="EMBL" id="VCV22911.1"/>
    </source>
</evidence>
<dbReference type="Proteomes" id="UP000004828">
    <property type="component" value="Unassembled WGS sequence"/>
</dbReference>
<evidence type="ECO:0008006" key="5">
    <source>
        <dbReference type="Google" id="ProtNLM"/>
    </source>
</evidence>
<dbReference type="EMBL" id="LR027880">
    <property type="protein sequence ID" value="VCV22911.1"/>
    <property type="molecule type" value="Genomic_DNA"/>
</dbReference>
<gene>
    <name evidence="2" type="ORF">RIL182_02790</name>
    <name evidence="1" type="ORF">ROSINTL182_08306</name>
</gene>
<evidence type="ECO:0000313" key="1">
    <source>
        <dbReference type="EMBL" id="EEU99800.1"/>
    </source>
</evidence>
<name>C7GEF4_9FIRM</name>
<dbReference type="HOGENOM" id="CLU_2397728_0_0_9"/>
<evidence type="ECO:0000313" key="4">
    <source>
        <dbReference type="Proteomes" id="UP000294398"/>
    </source>
</evidence>
<evidence type="ECO:0000313" key="3">
    <source>
        <dbReference type="Proteomes" id="UP000004828"/>
    </source>
</evidence>
<protein>
    <recommendedName>
        <fullName evidence="5">Cyclic lactone autoinducer peptide</fullName>
    </recommendedName>
</protein>